<evidence type="ECO:0000256" key="5">
    <source>
        <dbReference type="ARBA" id="ARBA00022833"/>
    </source>
</evidence>
<feature type="domain" description="C2H2-type" evidence="9">
    <location>
        <begin position="374"/>
        <end position="401"/>
    </location>
</feature>
<evidence type="ECO:0000313" key="11">
    <source>
        <dbReference type="Proteomes" id="UP000283210"/>
    </source>
</evidence>
<feature type="compositionally biased region" description="Basic residues" evidence="8">
    <location>
        <begin position="167"/>
        <end position="176"/>
    </location>
</feature>
<dbReference type="GO" id="GO:0000977">
    <property type="term" value="F:RNA polymerase II transcription regulatory region sequence-specific DNA binding"/>
    <property type="evidence" value="ECO:0007669"/>
    <property type="project" value="TreeGrafter"/>
</dbReference>
<keyword evidence="4 7" id="KW-0863">Zinc-finger</keyword>
<feature type="compositionally biased region" description="Basic and acidic residues" evidence="8">
    <location>
        <begin position="293"/>
        <end position="306"/>
    </location>
</feature>
<dbReference type="EMBL" id="CM012438">
    <property type="protein sequence ID" value="RVE75385.1"/>
    <property type="molecule type" value="Genomic_DNA"/>
</dbReference>
<keyword evidence="6" id="KW-0539">Nucleus</keyword>
<dbReference type="InterPro" id="IPR013087">
    <property type="entry name" value="Znf_C2H2_type"/>
</dbReference>
<evidence type="ECO:0000256" key="8">
    <source>
        <dbReference type="SAM" id="MobiDB-lite"/>
    </source>
</evidence>
<evidence type="ECO:0000256" key="2">
    <source>
        <dbReference type="ARBA" id="ARBA00022723"/>
    </source>
</evidence>
<dbReference type="OrthoDB" id="6077919at2759"/>
<dbReference type="Gene3D" id="3.30.160.60">
    <property type="entry name" value="Classic Zinc Finger"/>
    <property type="match status" value="3"/>
</dbReference>
<evidence type="ECO:0000259" key="9">
    <source>
        <dbReference type="PROSITE" id="PS50157"/>
    </source>
</evidence>
<feature type="compositionally biased region" description="Basic and acidic residues" evidence="8">
    <location>
        <begin position="273"/>
        <end position="283"/>
    </location>
</feature>
<dbReference type="Pfam" id="PF13894">
    <property type="entry name" value="zf-C2H2_4"/>
    <property type="match status" value="1"/>
</dbReference>
<evidence type="ECO:0000256" key="7">
    <source>
        <dbReference type="PROSITE-ProRule" id="PRU00042"/>
    </source>
</evidence>
<dbReference type="Pfam" id="PF00096">
    <property type="entry name" value="zf-C2H2"/>
    <property type="match status" value="3"/>
</dbReference>
<gene>
    <name evidence="10" type="ORF">OJAV_G00016240</name>
</gene>
<keyword evidence="11" id="KW-1185">Reference proteome</keyword>
<dbReference type="Proteomes" id="UP000283210">
    <property type="component" value="Chromosome 2"/>
</dbReference>
<keyword evidence="2" id="KW-0479">Metal-binding</keyword>
<dbReference type="PANTHER" id="PTHR24381:SF393">
    <property type="entry name" value="CHROMATIN-LINKED ADAPTOR FOR MSL PROTEINS, ISOFORM B"/>
    <property type="match status" value="1"/>
</dbReference>
<evidence type="ECO:0000256" key="1">
    <source>
        <dbReference type="ARBA" id="ARBA00004123"/>
    </source>
</evidence>
<keyword evidence="5" id="KW-0862">Zinc</keyword>
<dbReference type="GO" id="GO:0000981">
    <property type="term" value="F:DNA-binding transcription factor activity, RNA polymerase II-specific"/>
    <property type="evidence" value="ECO:0007669"/>
    <property type="project" value="TreeGrafter"/>
</dbReference>
<feature type="compositionally biased region" description="Polar residues" evidence="8">
    <location>
        <begin position="307"/>
        <end position="321"/>
    </location>
</feature>
<dbReference type="FunFam" id="3.30.160.60:FF:000446">
    <property type="entry name" value="Zinc finger protein"/>
    <property type="match status" value="1"/>
</dbReference>
<sequence length="481" mass="56785">MSSLQSLRELINERLAAAAEEIFRLCEGTMVQYEQELCRQRRLLDICWKPQIQLQQIVISQHHMSEEQNLYNQEKNLGVEQDQPEPPQIKEEEVDLSITQDEKHLDLKQETDTLMEIPTYEEHEKSEVDLNNQQNSNVMDRQGEEGNQHEESASTPDEETDPQNRDQRKKRDRRHVQSVASSHMSESQFLPQHHMSEEQNLFNQEKNLGVEQDQPEPPQIKEEQVELSITQDEEHLDLKQETDTLMEIPTYEEHEKSEVDLNNQQNFNVMDRQGEEGNQHEESTSTPDEETDPQNRDQRKERDRSHVQSVASSHMSESQCDSDVRKNVKNYTLVEQCQQPHKEKGLSHIESVKRTIIPHNLSVHTTAESDERLCFCKVCGIGFSVWYLLKAHMKTHPREKRFACKECDKSFNCYNHLETHMRIHTGEKPFTCKECNRSFTQICHLRRHMKIHTGEKPYFCKECDRRFKDTYNLKTHMKIHT</sequence>
<dbReference type="SUPFAM" id="SSF57667">
    <property type="entry name" value="beta-beta-alpha zinc fingers"/>
    <property type="match status" value="2"/>
</dbReference>
<proteinExistence type="predicted"/>
<dbReference type="OMA" id="QHHMSEE"/>
<dbReference type="PROSITE" id="PS00028">
    <property type="entry name" value="ZINC_FINGER_C2H2_1"/>
    <property type="match status" value="3"/>
</dbReference>
<dbReference type="PROSITE" id="PS50157">
    <property type="entry name" value="ZINC_FINGER_C2H2_2"/>
    <property type="match status" value="4"/>
</dbReference>
<dbReference type="AlphaFoldDB" id="A0A437DKR2"/>
<feature type="domain" description="C2H2-type" evidence="9">
    <location>
        <begin position="402"/>
        <end position="429"/>
    </location>
</feature>
<keyword evidence="3" id="KW-0677">Repeat</keyword>
<dbReference type="InterPro" id="IPR036236">
    <property type="entry name" value="Znf_C2H2_sf"/>
</dbReference>
<feature type="compositionally biased region" description="Polar residues" evidence="8">
    <location>
        <begin position="178"/>
        <end position="190"/>
    </location>
</feature>
<evidence type="ECO:0000256" key="3">
    <source>
        <dbReference type="ARBA" id="ARBA00022737"/>
    </source>
</evidence>
<organism evidence="10 11">
    <name type="scientific">Oryzias javanicus</name>
    <name type="common">Javanese ricefish</name>
    <name type="synonym">Aplocheilus javanicus</name>
    <dbReference type="NCBI Taxonomy" id="123683"/>
    <lineage>
        <taxon>Eukaryota</taxon>
        <taxon>Metazoa</taxon>
        <taxon>Chordata</taxon>
        <taxon>Craniata</taxon>
        <taxon>Vertebrata</taxon>
        <taxon>Euteleostomi</taxon>
        <taxon>Actinopterygii</taxon>
        <taxon>Neopterygii</taxon>
        <taxon>Teleostei</taxon>
        <taxon>Neoteleostei</taxon>
        <taxon>Acanthomorphata</taxon>
        <taxon>Ovalentaria</taxon>
        <taxon>Atherinomorphae</taxon>
        <taxon>Beloniformes</taxon>
        <taxon>Adrianichthyidae</taxon>
        <taxon>Oryziinae</taxon>
        <taxon>Oryzias</taxon>
    </lineage>
</organism>
<feature type="domain" description="C2H2-type" evidence="9">
    <location>
        <begin position="458"/>
        <end position="481"/>
    </location>
</feature>
<feature type="compositionally biased region" description="Basic and acidic residues" evidence="8">
    <location>
        <begin position="141"/>
        <end position="152"/>
    </location>
</feature>
<dbReference type="SMART" id="SM00355">
    <property type="entry name" value="ZnF_C2H2"/>
    <property type="match status" value="4"/>
</dbReference>
<evidence type="ECO:0000256" key="4">
    <source>
        <dbReference type="ARBA" id="ARBA00022771"/>
    </source>
</evidence>
<feature type="region of interest" description="Disordered" evidence="8">
    <location>
        <begin position="273"/>
        <end position="323"/>
    </location>
</feature>
<reference evidence="10 11" key="2">
    <citation type="submission" date="2019-01" db="EMBL/GenBank/DDBJ databases">
        <title>A chromosome length genome reference of the Java medaka (oryzias javanicus).</title>
        <authorList>
            <person name="Herpin A."/>
            <person name="Takehana Y."/>
            <person name="Naruse K."/>
            <person name="Ansai S."/>
            <person name="Kawaguchi M."/>
        </authorList>
    </citation>
    <scope>NUCLEOTIDE SEQUENCE [LARGE SCALE GENOMIC DNA]</scope>
    <source>
        <strain evidence="10">RS831</strain>
        <tissue evidence="10">Whole body</tissue>
    </source>
</reference>
<dbReference type="FunFam" id="3.30.160.60:FF:000912">
    <property type="entry name" value="Zinc finger protein 660"/>
    <property type="match status" value="1"/>
</dbReference>
<comment type="subcellular location">
    <subcellularLocation>
        <location evidence="1">Nucleus</location>
    </subcellularLocation>
</comment>
<protein>
    <recommendedName>
        <fullName evidence="9">C2H2-type domain-containing protein</fullName>
    </recommendedName>
</protein>
<evidence type="ECO:0000313" key="10">
    <source>
        <dbReference type="EMBL" id="RVE75385.1"/>
    </source>
</evidence>
<dbReference type="PANTHER" id="PTHR24381">
    <property type="entry name" value="ZINC FINGER PROTEIN"/>
    <property type="match status" value="1"/>
</dbReference>
<dbReference type="GO" id="GO:0008270">
    <property type="term" value="F:zinc ion binding"/>
    <property type="evidence" value="ECO:0007669"/>
    <property type="project" value="UniProtKB-KW"/>
</dbReference>
<name>A0A437DKR2_ORYJA</name>
<evidence type="ECO:0000256" key="6">
    <source>
        <dbReference type="ARBA" id="ARBA00023242"/>
    </source>
</evidence>
<dbReference type="FunFam" id="3.30.160.60:FF:000478">
    <property type="entry name" value="Zinc finger protein 133"/>
    <property type="match status" value="1"/>
</dbReference>
<dbReference type="GO" id="GO:0005634">
    <property type="term" value="C:nucleus"/>
    <property type="evidence" value="ECO:0007669"/>
    <property type="project" value="UniProtKB-SubCell"/>
</dbReference>
<reference evidence="10 11" key="1">
    <citation type="submission" date="2018-11" db="EMBL/GenBank/DDBJ databases">
        <authorList>
            <person name="Lopez-Roques C."/>
            <person name="Donnadieu C."/>
            <person name="Bouchez O."/>
            <person name="Klopp C."/>
            <person name="Cabau C."/>
            <person name="Zahm M."/>
        </authorList>
    </citation>
    <scope>NUCLEOTIDE SEQUENCE [LARGE SCALE GENOMIC DNA]</scope>
    <source>
        <strain evidence="10">RS831</strain>
        <tissue evidence="10">Whole body</tissue>
    </source>
</reference>
<accession>A0A437DKR2</accession>
<feature type="region of interest" description="Disordered" evidence="8">
    <location>
        <begin position="138"/>
        <end position="224"/>
    </location>
</feature>
<feature type="domain" description="C2H2-type" evidence="9">
    <location>
        <begin position="430"/>
        <end position="457"/>
    </location>
</feature>